<dbReference type="Proteomes" id="UP000617555">
    <property type="component" value="Unassembled WGS sequence"/>
</dbReference>
<dbReference type="PROSITE" id="PS51257">
    <property type="entry name" value="PROKAR_LIPOPROTEIN"/>
    <property type="match status" value="1"/>
</dbReference>
<dbReference type="EMBL" id="BMII01000008">
    <property type="protein sequence ID" value="GGB53175.1"/>
    <property type="molecule type" value="Genomic_DNA"/>
</dbReference>
<evidence type="ECO:0000313" key="3">
    <source>
        <dbReference type="Proteomes" id="UP000617555"/>
    </source>
</evidence>
<accession>A0ABQ1IX20</accession>
<sequence length="319" mass="37078">MFRVVAMFILSVSLSGCISTPKNESQDYFCDSRDKRSAYDLSSERTMYITMRDGDVVIPVMFGNEYRFYTPTGQESCNGWFINDVRKATSIDEKTHSFLIELRDGNSFEINSNHGVLPLSEVHEAHLYNQTKDTFETRVFPLNHFAKLFVVEDHPIPEEIKGRFKVYYDKWVIDDRDRKRALKLKAEQQQAELEERYRIHLEKKRQEELIAREKALANENLILSPAGLGGLVCNDGPLRYRTDAAFNVEQVVHNAQIVATVENVNTESRRIQYKIRSFFADIPSRHDKLRTTGFYYRGILVSQGVINWDSVQGWYPCHD</sequence>
<evidence type="ECO:0008006" key="4">
    <source>
        <dbReference type="Google" id="ProtNLM"/>
    </source>
</evidence>
<protein>
    <recommendedName>
        <fullName evidence="4">Lipoprotein</fullName>
    </recommendedName>
</protein>
<keyword evidence="1" id="KW-0175">Coiled coil</keyword>
<proteinExistence type="predicted"/>
<evidence type="ECO:0000313" key="2">
    <source>
        <dbReference type="EMBL" id="GGB53175.1"/>
    </source>
</evidence>
<keyword evidence="3" id="KW-1185">Reference proteome</keyword>
<feature type="coiled-coil region" evidence="1">
    <location>
        <begin position="176"/>
        <end position="203"/>
    </location>
</feature>
<comment type="caution">
    <text evidence="2">The sequence shown here is derived from an EMBL/GenBank/DDBJ whole genome shotgun (WGS) entry which is preliminary data.</text>
</comment>
<organism evidence="2 3">
    <name type="scientific">Shewanella inventionis</name>
    <dbReference type="NCBI Taxonomy" id="1738770"/>
    <lineage>
        <taxon>Bacteria</taxon>
        <taxon>Pseudomonadati</taxon>
        <taxon>Pseudomonadota</taxon>
        <taxon>Gammaproteobacteria</taxon>
        <taxon>Alteromonadales</taxon>
        <taxon>Shewanellaceae</taxon>
        <taxon>Shewanella</taxon>
    </lineage>
</organism>
<name>A0ABQ1IX20_9GAMM</name>
<evidence type="ECO:0000256" key="1">
    <source>
        <dbReference type="SAM" id="Coils"/>
    </source>
</evidence>
<gene>
    <name evidence="2" type="ORF">GCM10011607_12120</name>
</gene>
<dbReference type="RefSeq" id="WP_188738019.1">
    <property type="nucleotide sequence ID" value="NZ_BMII01000008.1"/>
</dbReference>
<reference evidence="3" key="1">
    <citation type="journal article" date="2019" name="Int. J. Syst. Evol. Microbiol.">
        <title>The Global Catalogue of Microorganisms (GCM) 10K type strain sequencing project: providing services to taxonomists for standard genome sequencing and annotation.</title>
        <authorList>
            <consortium name="The Broad Institute Genomics Platform"/>
            <consortium name="The Broad Institute Genome Sequencing Center for Infectious Disease"/>
            <person name="Wu L."/>
            <person name="Ma J."/>
        </authorList>
    </citation>
    <scope>NUCLEOTIDE SEQUENCE [LARGE SCALE GENOMIC DNA]</scope>
    <source>
        <strain evidence="3">CGMCC 1.15339</strain>
    </source>
</reference>